<evidence type="ECO:0008006" key="3">
    <source>
        <dbReference type="Google" id="ProtNLM"/>
    </source>
</evidence>
<feature type="non-terminal residue" evidence="2">
    <location>
        <position position="88"/>
    </location>
</feature>
<proteinExistence type="predicted"/>
<feature type="chain" id="PRO_5007542740" description="Secreted protein" evidence="1">
    <location>
        <begin position="27"/>
        <end position="88"/>
    </location>
</feature>
<accession>A0A147BR64</accession>
<dbReference type="EMBL" id="GEGO01002155">
    <property type="protein sequence ID" value="JAR93249.1"/>
    <property type="molecule type" value="Transcribed_RNA"/>
</dbReference>
<evidence type="ECO:0000256" key="1">
    <source>
        <dbReference type="SAM" id="SignalP"/>
    </source>
</evidence>
<keyword evidence="1" id="KW-0732">Signal</keyword>
<name>A0A147BR64_IXORI</name>
<feature type="signal peptide" evidence="1">
    <location>
        <begin position="1"/>
        <end position="26"/>
    </location>
</feature>
<sequence length="88" mass="9876">MLRRFPEIHVIIIIVVVGIIRKCTVAQPLQRCDESPAVDEQFSQCSTPASRKGGVFNVHHSVVVHDRTPVRCSYRSKWAGVGIEPRIP</sequence>
<organism evidence="2">
    <name type="scientific">Ixodes ricinus</name>
    <name type="common">Common tick</name>
    <name type="synonym">Acarus ricinus</name>
    <dbReference type="NCBI Taxonomy" id="34613"/>
    <lineage>
        <taxon>Eukaryota</taxon>
        <taxon>Metazoa</taxon>
        <taxon>Ecdysozoa</taxon>
        <taxon>Arthropoda</taxon>
        <taxon>Chelicerata</taxon>
        <taxon>Arachnida</taxon>
        <taxon>Acari</taxon>
        <taxon>Parasitiformes</taxon>
        <taxon>Ixodida</taxon>
        <taxon>Ixodoidea</taxon>
        <taxon>Ixodidae</taxon>
        <taxon>Ixodinae</taxon>
        <taxon>Ixodes</taxon>
    </lineage>
</organism>
<dbReference type="AlphaFoldDB" id="A0A147BR64"/>
<evidence type="ECO:0000313" key="2">
    <source>
        <dbReference type="EMBL" id="JAR93249.1"/>
    </source>
</evidence>
<protein>
    <recommendedName>
        <fullName evidence="3">Secreted protein</fullName>
    </recommendedName>
</protein>
<reference evidence="2" key="1">
    <citation type="journal article" date="2018" name="PLoS Negl. Trop. Dis.">
        <title>Sialome diversity of ticks revealed by RNAseq of single tick salivary glands.</title>
        <authorList>
            <person name="Perner J."/>
            <person name="Kropackova S."/>
            <person name="Kopacek P."/>
            <person name="Ribeiro J.M."/>
        </authorList>
    </citation>
    <scope>NUCLEOTIDE SEQUENCE</scope>
    <source>
        <strain evidence="2">Siblings of single egg batch collected in Ceske Budejovice</strain>
        <tissue evidence="2">Salivary glands</tissue>
    </source>
</reference>